<dbReference type="AlphaFoldDB" id="A0AA35CIG4"/>
<name>A0AA35CIG4_9FIRM</name>
<reference evidence="2" key="1">
    <citation type="submission" date="2022-03" db="EMBL/GenBank/DDBJ databases">
        <title>Complete genome sequence of Caldinitratiruptor microaerophilus.</title>
        <authorList>
            <person name="Mukaiyama R."/>
            <person name="Nishiyama T."/>
            <person name="Ueda K."/>
        </authorList>
    </citation>
    <scope>NUCLEOTIDE SEQUENCE</scope>
    <source>
        <strain evidence="2">JCM 16183</strain>
    </source>
</reference>
<evidence type="ECO:0000313" key="3">
    <source>
        <dbReference type="Proteomes" id="UP001163687"/>
    </source>
</evidence>
<accession>A0AA35CIG4</accession>
<protein>
    <recommendedName>
        <fullName evidence="1">DUF5348 domain-containing protein</fullName>
    </recommendedName>
</protein>
<evidence type="ECO:0000313" key="2">
    <source>
        <dbReference type="EMBL" id="BDG59745.1"/>
    </source>
</evidence>
<keyword evidence="3" id="KW-1185">Reference proteome</keyword>
<sequence length="81" mass="9007">MPTEYLSAAPSGRLAVGERELLAGDVIEILVAGRWVPARVEWNDTRREWYAVVPQGAMGKALTVPLWPGVLARLPERQRGR</sequence>
<dbReference type="KEGG" id="cmic:caldi_08350"/>
<dbReference type="InterPro" id="IPR035255">
    <property type="entry name" value="DUF5348"/>
</dbReference>
<dbReference type="EMBL" id="AP025628">
    <property type="protein sequence ID" value="BDG59745.1"/>
    <property type="molecule type" value="Genomic_DNA"/>
</dbReference>
<evidence type="ECO:0000259" key="1">
    <source>
        <dbReference type="Pfam" id="PF17295"/>
    </source>
</evidence>
<dbReference type="Proteomes" id="UP001163687">
    <property type="component" value="Chromosome"/>
</dbReference>
<organism evidence="2 3">
    <name type="scientific">Caldinitratiruptor microaerophilus</name>
    <dbReference type="NCBI Taxonomy" id="671077"/>
    <lineage>
        <taxon>Bacteria</taxon>
        <taxon>Bacillati</taxon>
        <taxon>Bacillota</taxon>
        <taxon>Clostridia</taxon>
        <taxon>Eubacteriales</taxon>
        <taxon>Symbiobacteriaceae</taxon>
        <taxon>Caldinitratiruptor</taxon>
    </lineage>
</organism>
<dbReference type="Pfam" id="PF17295">
    <property type="entry name" value="DUF5348"/>
    <property type="match status" value="1"/>
</dbReference>
<proteinExistence type="predicted"/>
<dbReference type="Gene3D" id="2.40.10.390">
    <property type="match status" value="1"/>
</dbReference>
<gene>
    <name evidence="2" type="ORF">caldi_08350</name>
</gene>
<feature type="domain" description="DUF5348" evidence="1">
    <location>
        <begin position="20"/>
        <end position="53"/>
    </location>
</feature>
<dbReference type="RefSeq" id="WP_264843846.1">
    <property type="nucleotide sequence ID" value="NZ_AP025628.1"/>
</dbReference>